<dbReference type="Pfam" id="PF13589">
    <property type="entry name" value="HATPase_c_3"/>
    <property type="match status" value="1"/>
</dbReference>
<dbReference type="Pfam" id="PF24391">
    <property type="entry name" value="HD-CE"/>
    <property type="match status" value="1"/>
</dbReference>
<accession>A0A679J1E2</accession>
<dbReference type="SUPFAM" id="SSF55874">
    <property type="entry name" value="ATPase domain of HSP90 chaperone/DNA topoisomerase II/histidine kinase"/>
    <property type="match status" value="1"/>
</dbReference>
<name>A0A679J1E2_9HYPH</name>
<evidence type="ECO:0000256" key="4">
    <source>
        <dbReference type="ARBA" id="ARBA00023186"/>
    </source>
</evidence>
<evidence type="ECO:0000256" key="3">
    <source>
        <dbReference type="ARBA" id="ARBA00022840"/>
    </source>
</evidence>
<dbReference type="InterPro" id="IPR001404">
    <property type="entry name" value="Hsp90_fam"/>
</dbReference>
<proteinExistence type="inferred from homology"/>
<dbReference type="Gene3D" id="3.30.565.10">
    <property type="entry name" value="Histidine kinase-like ATPase, C-terminal domain"/>
    <property type="match status" value="1"/>
</dbReference>
<dbReference type="GO" id="GO:0005524">
    <property type="term" value="F:ATP binding"/>
    <property type="evidence" value="ECO:0007669"/>
    <property type="project" value="UniProtKB-KW"/>
</dbReference>
<evidence type="ECO:0000256" key="2">
    <source>
        <dbReference type="ARBA" id="ARBA00022741"/>
    </source>
</evidence>
<evidence type="ECO:0000259" key="5">
    <source>
        <dbReference type="Pfam" id="PF24391"/>
    </source>
</evidence>
<reference evidence="6" key="1">
    <citation type="submission" date="2019-12" db="EMBL/GenBank/DDBJ databases">
        <authorList>
            <person name="Cremers G."/>
        </authorList>
    </citation>
    <scope>NUCLEOTIDE SEQUENCE</scope>
    <source>
        <strain evidence="6">Mbul1</strain>
    </source>
</reference>
<dbReference type="InterPro" id="IPR036890">
    <property type="entry name" value="HATPase_C_sf"/>
</dbReference>
<keyword evidence="2" id="KW-0547">Nucleotide-binding</keyword>
<keyword evidence="4" id="KW-0143">Chaperone</keyword>
<evidence type="ECO:0000313" key="6">
    <source>
        <dbReference type="EMBL" id="CAA2104998.1"/>
    </source>
</evidence>
<dbReference type="EMBL" id="LR743504">
    <property type="protein sequence ID" value="CAA2104998.1"/>
    <property type="molecule type" value="Genomic_DNA"/>
</dbReference>
<feature type="domain" description="HD-CE" evidence="5">
    <location>
        <begin position="51"/>
        <end position="311"/>
    </location>
</feature>
<dbReference type="InterPro" id="IPR020575">
    <property type="entry name" value="Hsp90_N"/>
</dbReference>
<keyword evidence="3" id="KW-0067">ATP-binding</keyword>
<dbReference type="PRINTS" id="PR00775">
    <property type="entry name" value="HEATSHOCK90"/>
</dbReference>
<dbReference type="GO" id="GO:0016887">
    <property type="term" value="F:ATP hydrolysis activity"/>
    <property type="evidence" value="ECO:0007669"/>
    <property type="project" value="InterPro"/>
</dbReference>
<dbReference type="AlphaFoldDB" id="A0A679J1E2"/>
<dbReference type="PANTHER" id="PTHR11528">
    <property type="entry name" value="HEAT SHOCK PROTEIN 90 FAMILY MEMBER"/>
    <property type="match status" value="1"/>
</dbReference>
<organism evidence="6">
    <name type="scientific">Methylobacterium bullatum</name>
    <dbReference type="NCBI Taxonomy" id="570505"/>
    <lineage>
        <taxon>Bacteria</taxon>
        <taxon>Pseudomonadati</taxon>
        <taxon>Pseudomonadota</taxon>
        <taxon>Alphaproteobacteria</taxon>
        <taxon>Hyphomicrobiales</taxon>
        <taxon>Methylobacteriaceae</taxon>
        <taxon>Methylobacterium</taxon>
    </lineage>
</organism>
<comment type="similarity">
    <text evidence="1">Belongs to the heat shock protein 90 family.</text>
</comment>
<sequence length="883" mass="98252">MPTYDRTNLWTQSLGAAPGDPEFEPKERLRSAYRQFWANAVMLSREIQRDLPNLTLHDDAHFDALWHRADQIAGSCYSLSPLETFVFGGAILLHDTANSIAAFPGRLAEIQSTPGWRDAAAEWFDRNNVDPAQPMPQNANASVLFETLRAAHAERAESLASMKVRNGDHLFFLLQDDQLRAHLGPLIGSIAASHHWDISTLPSRLTHRRGSLSGLPESWFVRPVLLACLLRCADATQLDQQRAPDFLYGLLQLRGISELHWRAQNRLSTPHVDPEDPHALVFTSTMPFGQQDADAWWIVHDAIQVATRELQASENLLRDLRLPPFALNRVRNAGSPTRLADLVAVSGWRPVAAEIKVTRVEKIVDLFGGEKLYGQELSVPLRELLQNAADAIAFRRALEPPDSAYEGSITVRIDRNEENTDENWLIVDDDGLGMSEAVLTGPLIDFGSSYVSSSLVKTERPGLLAKGKKRIGKFGIGFFSSFMLGDEVRVTSRPFDEGLDACRTLQFRNGVIARPLLLDTRPPSFGISISTRVAIRMTAKSTEDLLLFSEGGHSEKISISLSELIGLLCPMLNVDVYIYEGGRRTKIHSREWMSENRQSWLNRILLVEKRPWRDFSSEVSRAAARMSYIDPTDPSCGLACIANIGGTGVPTIGTLRSGSSIRSFMDEIVGSIDYEGDDPHRMQGTPRAFARLANWATEQATIAKKACLEPQELRRIAERVAGFGGDSTCIAKIELNRSLVSIEDVFSRLAEGSPIYAPLRSNNSEGSHFTISTVRERQYGFLDNYADNELRFIVDTIEAAGHSDARSNYYQIPTEKHNAAYGFCSLLNRYAKEKGFHIEGTFIEKIDFAEYIGQPSEREDLLPGKVIGCMGIKLSASRIEQPG</sequence>
<dbReference type="GO" id="GO:0051082">
    <property type="term" value="F:unfolded protein binding"/>
    <property type="evidence" value="ECO:0007669"/>
    <property type="project" value="InterPro"/>
</dbReference>
<dbReference type="GO" id="GO:0140662">
    <property type="term" value="F:ATP-dependent protein folding chaperone"/>
    <property type="evidence" value="ECO:0007669"/>
    <property type="project" value="InterPro"/>
</dbReference>
<gene>
    <name evidence="6" type="primary">htpG_2</name>
    <name evidence="6" type="ORF">MBUL_02973</name>
</gene>
<protein>
    <submittedName>
        <fullName evidence="6">Chaperone protein HtpG</fullName>
    </submittedName>
</protein>
<evidence type="ECO:0000256" key="1">
    <source>
        <dbReference type="ARBA" id="ARBA00008239"/>
    </source>
</evidence>
<dbReference type="InterPro" id="IPR056471">
    <property type="entry name" value="HD-CE"/>
</dbReference>